<gene>
    <name evidence="3" type="ORF">AB0K40_27850</name>
</gene>
<evidence type="ECO:0000313" key="4">
    <source>
        <dbReference type="Proteomes" id="UP001552427"/>
    </source>
</evidence>
<evidence type="ECO:0000256" key="1">
    <source>
        <dbReference type="SAM" id="MobiDB-lite"/>
    </source>
</evidence>
<keyword evidence="4" id="KW-1185">Reference proteome</keyword>
<dbReference type="InterPro" id="IPR034768">
    <property type="entry name" value="4FE4S_WBL"/>
</dbReference>
<feature type="region of interest" description="Disordered" evidence="1">
    <location>
        <begin position="63"/>
        <end position="106"/>
    </location>
</feature>
<protein>
    <submittedName>
        <fullName evidence="3">WhiB family transcriptional regulator</fullName>
    </submittedName>
</protein>
<dbReference type="EMBL" id="JBFARM010000008">
    <property type="protein sequence ID" value="MEV4289331.1"/>
    <property type="molecule type" value="Genomic_DNA"/>
</dbReference>
<dbReference type="Pfam" id="PF02467">
    <property type="entry name" value="Whib"/>
    <property type="match status" value="1"/>
</dbReference>
<sequence length="106" mass="11887">MLDPEKYPGSLLGPATLDQRPYTDTADHLEGRPAWHAALARRICQGCPVRVQCLTRAVETGEAEGMRGGTTPGKRRRIRATRERRAAWPPARPWEELPPFTATRVK</sequence>
<dbReference type="RefSeq" id="WP_364455316.1">
    <property type="nucleotide sequence ID" value="NZ_JBFARM010000008.1"/>
</dbReference>
<feature type="domain" description="4Fe-4S Wbl-type" evidence="2">
    <location>
        <begin position="15"/>
        <end position="77"/>
    </location>
</feature>
<feature type="region of interest" description="Disordered" evidence="1">
    <location>
        <begin position="1"/>
        <end position="27"/>
    </location>
</feature>
<proteinExistence type="predicted"/>
<accession>A0ABV3H9X7</accession>
<dbReference type="PROSITE" id="PS51674">
    <property type="entry name" value="4FE4S_WBL"/>
    <property type="match status" value="1"/>
</dbReference>
<reference evidence="3 4" key="1">
    <citation type="submission" date="2024-06" db="EMBL/GenBank/DDBJ databases">
        <title>The Natural Products Discovery Center: Release of the First 8490 Sequenced Strains for Exploring Actinobacteria Biosynthetic Diversity.</title>
        <authorList>
            <person name="Kalkreuter E."/>
            <person name="Kautsar S.A."/>
            <person name="Yang D."/>
            <person name="Bader C.D."/>
            <person name="Teijaro C.N."/>
            <person name="Fluegel L."/>
            <person name="Davis C.M."/>
            <person name="Simpson J.R."/>
            <person name="Lauterbach L."/>
            <person name="Steele A.D."/>
            <person name="Gui C."/>
            <person name="Meng S."/>
            <person name="Li G."/>
            <person name="Viehrig K."/>
            <person name="Ye F."/>
            <person name="Su P."/>
            <person name="Kiefer A.F."/>
            <person name="Nichols A."/>
            <person name="Cepeda A.J."/>
            <person name="Yan W."/>
            <person name="Fan B."/>
            <person name="Jiang Y."/>
            <person name="Adhikari A."/>
            <person name="Zheng C.-J."/>
            <person name="Schuster L."/>
            <person name="Cowan T.M."/>
            <person name="Smanski M.J."/>
            <person name="Chevrette M.G."/>
            <person name="De Carvalho L.P.S."/>
            <person name="Shen B."/>
        </authorList>
    </citation>
    <scope>NUCLEOTIDE SEQUENCE [LARGE SCALE GENOMIC DNA]</scope>
    <source>
        <strain evidence="3 4">NPDC049574</strain>
    </source>
</reference>
<organism evidence="3 4">
    <name type="scientific">Nonomuraea bangladeshensis</name>
    <dbReference type="NCBI Taxonomy" id="404385"/>
    <lineage>
        <taxon>Bacteria</taxon>
        <taxon>Bacillati</taxon>
        <taxon>Actinomycetota</taxon>
        <taxon>Actinomycetes</taxon>
        <taxon>Streptosporangiales</taxon>
        <taxon>Streptosporangiaceae</taxon>
        <taxon>Nonomuraea</taxon>
    </lineage>
</organism>
<evidence type="ECO:0000259" key="2">
    <source>
        <dbReference type="PROSITE" id="PS51674"/>
    </source>
</evidence>
<name>A0ABV3H9X7_9ACTN</name>
<evidence type="ECO:0000313" key="3">
    <source>
        <dbReference type="EMBL" id="MEV4289331.1"/>
    </source>
</evidence>
<comment type="caution">
    <text evidence="3">The sequence shown here is derived from an EMBL/GenBank/DDBJ whole genome shotgun (WGS) entry which is preliminary data.</text>
</comment>
<dbReference type="Proteomes" id="UP001552427">
    <property type="component" value="Unassembled WGS sequence"/>
</dbReference>